<sequence>MALLPRYFLPLLSFLLVVCALPGATVEAQSEDPHVEQIGSNQNWRPLFRIPGALGSLEGDYAEIQSVVEFKGELVAIGSFGFLDGAPCENIATWTGVTWRAWDTPPPLAPYIVTTHEDLLVIGTQYDRGESPLLYAWDGEAWTSLGLTADPGDFAFLSQVLSTSDGLLVLGNWYKDNDASKQLWLFDGEAWSELPLGDLAKENTIRDMVEHEGEVYFCGTRDFEGGGFVAKFEPSNQTVIATSERRIHRLLSTQNGLVVAGSFKTINGVLAKGIAIFDGQSWSGLGEGLWRSDGRNFSVSGLFEGADSEIVVVGSFSHSGETELSSQAYFDGQAWHQFAPFTVLPYLKGVLEFENKTVFWGHMVLSGTETDHVATK</sequence>
<protein>
    <recommendedName>
        <fullName evidence="4">Exo-alpha-sialidase</fullName>
    </recommendedName>
</protein>
<feature type="non-terminal residue" evidence="2">
    <location>
        <position position="376"/>
    </location>
</feature>
<evidence type="ECO:0000313" key="2">
    <source>
        <dbReference type="EMBL" id="NNF08300.1"/>
    </source>
</evidence>
<evidence type="ECO:0000313" key="3">
    <source>
        <dbReference type="Proteomes" id="UP000547674"/>
    </source>
</evidence>
<feature type="signal peptide" evidence="1">
    <location>
        <begin position="1"/>
        <end position="20"/>
    </location>
</feature>
<accession>A0A7Y2H3Q3</accession>
<organism evidence="2 3">
    <name type="scientific">Eiseniibacteriota bacterium</name>
    <dbReference type="NCBI Taxonomy" id="2212470"/>
    <lineage>
        <taxon>Bacteria</taxon>
        <taxon>Candidatus Eiseniibacteriota</taxon>
    </lineage>
</organism>
<keyword evidence="1" id="KW-0732">Signal</keyword>
<evidence type="ECO:0000256" key="1">
    <source>
        <dbReference type="SAM" id="SignalP"/>
    </source>
</evidence>
<evidence type="ECO:0008006" key="4">
    <source>
        <dbReference type="Google" id="ProtNLM"/>
    </source>
</evidence>
<reference evidence="2 3" key="1">
    <citation type="submission" date="2020-03" db="EMBL/GenBank/DDBJ databases">
        <title>Metabolic flexibility allows generalist bacteria to become dominant in a frequently disturbed ecosystem.</title>
        <authorList>
            <person name="Chen Y.-J."/>
            <person name="Leung P.M."/>
            <person name="Bay S.K."/>
            <person name="Hugenholtz P."/>
            <person name="Kessler A.J."/>
            <person name="Shelley G."/>
            <person name="Waite D.W."/>
            <person name="Cook P.L."/>
            <person name="Greening C."/>
        </authorList>
    </citation>
    <scope>NUCLEOTIDE SEQUENCE [LARGE SCALE GENOMIC DNA]</scope>
    <source>
        <strain evidence="2">SS_bin_28</strain>
    </source>
</reference>
<name>A0A7Y2H3Q3_UNCEI</name>
<dbReference type="SUPFAM" id="SSF50965">
    <property type="entry name" value="Galactose oxidase, central domain"/>
    <property type="match status" value="1"/>
</dbReference>
<dbReference type="Proteomes" id="UP000547674">
    <property type="component" value="Unassembled WGS sequence"/>
</dbReference>
<gene>
    <name evidence="2" type="ORF">HKN21_16175</name>
</gene>
<comment type="caution">
    <text evidence="2">The sequence shown here is derived from an EMBL/GenBank/DDBJ whole genome shotgun (WGS) entry which is preliminary data.</text>
</comment>
<feature type="chain" id="PRO_5030973040" description="Exo-alpha-sialidase" evidence="1">
    <location>
        <begin position="21"/>
        <end position="376"/>
    </location>
</feature>
<proteinExistence type="predicted"/>
<dbReference type="InterPro" id="IPR011043">
    <property type="entry name" value="Gal_Oxase/kelch_b-propeller"/>
</dbReference>
<dbReference type="AlphaFoldDB" id="A0A7Y2H3Q3"/>
<dbReference type="EMBL" id="JABDJR010000649">
    <property type="protein sequence ID" value="NNF08300.1"/>
    <property type="molecule type" value="Genomic_DNA"/>
</dbReference>